<evidence type="ECO:0000256" key="3">
    <source>
        <dbReference type="ARBA" id="ARBA00023204"/>
    </source>
</evidence>
<dbReference type="GO" id="GO:0008263">
    <property type="term" value="F:pyrimidine-specific mismatch base pair DNA N-glycosylase activity"/>
    <property type="evidence" value="ECO:0007669"/>
    <property type="project" value="TreeGrafter"/>
</dbReference>
<dbReference type="GO" id="GO:0006285">
    <property type="term" value="P:base-excision repair, AP site formation"/>
    <property type="evidence" value="ECO:0007669"/>
    <property type="project" value="InterPro"/>
</dbReference>
<dbReference type="SUPFAM" id="SSF52141">
    <property type="entry name" value="Uracil-DNA glycosylase-like"/>
    <property type="match status" value="1"/>
</dbReference>
<dbReference type="SMART" id="SM00986">
    <property type="entry name" value="UDG"/>
    <property type="match status" value="1"/>
</dbReference>
<keyword evidence="6" id="KW-0326">Glycosidase</keyword>
<keyword evidence="3" id="KW-0234">DNA repair</keyword>
<dbReference type="Gene3D" id="3.40.470.10">
    <property type="entry name" value="Uracil-DNA glycosylase-like domain"/>
    <property type="match status" value="1"/>
</dbReference>
<reference evidence="6 7" key="1">
    <citation type="submission" date="2020-07" db="EMBL/GenBank/DDBJ databases">
        <title>Sequencing the genomes of 1000 actinobacteria strains.</title>
        <authorList>
            <person name="Klenk H.-P."/>
        </authorList>
    </citation>
    <scope>NUCLEOTIDE SEQUENCE [LARGE SCALE GENOMIC DNA]</scope>
    <source>
        <strain evidence="6 7">DSM 45876</strain>
    </source>
</reference>
<evidence type="ECO:0000259" key="5">
    <source>
        <dbReference type="SMART" id="SM00986"/>
    </source>
</evidence>
<evidence type="ECO:0000313" key="7">
    <source>
        <dbReference type="Proteomes" id="UP000523545"/>
    </source>
</evidence>
<accession>A0A7Y9X0Q4</accession>
<gene>
    <name evidence="6" type="ORF">HNR22_001957</name>
</gene>
<keyword evidence="7" id="KW-1185">Reference proteome</keyword>
<dbReference type="Proteomes" id="UP000523545">
    <property type="component" value="Unassembled WGS sequence"/>
</dbReference>
<keyword evidence="1" id="KW-0227">DNA damage</keyword>
<dbReference type="InterPro" id="IPR015637">
    <property type="entry name" value="MUG/TDG"/>
</dbReference>
<dbReference type="GO" id="GO:0004844">
    <property type="term" value="F:uracil DNA N-glycosylase activity"/>
    <property type="evidence" value="ECO:0007669"/>
    <property type="project" value="TreeGrafter"/>
</dbReference>
<dbReference type="PANTHER" id="PTHR12159">
    <property type="entry name" value="G/T AND G/U MISMATCH-SPECIFIC DNA GLYCOSYLASE"/>
    <property type="match status" value="1"/>
</dbReference>
<comment type="caution">
    <text evidence="6">The sequence shown here is derived from an EMBL/GenBank/DDBJ whole genome shotgun (WGS) entry which is preliminary data.</text>
</comment>
<dbReference type="PANTHER" id="PTHR12159:SF9">
    <property type="entry name" value="G_T MISMATCH-SPECIFIC THYMINE DNA GLYCOSYLASE"/>
    <property type="match status" value="1"/>
</dbReference>
<dbReference type="EMBL" id="JACCHK010000001">
    <property type="protein sequence ID" value="NYH42230.1"/>
    <property type="molecule type" value="Genomic_DNA"/>
</dbReference>
<evidence type="ECO:0000313" key="6">
    <source>
        <dbReference type="EMBL" id="NYH42230.1"/>
    </source>
</evidence>
<evidence type="ECO:0000256" key="1">
    <source>
        <dbReference type="ARBA" id="ARBA00022763"/>
    </source>
</evidence>
<dbReference type="AlphaFoldDB" id="A0A7Y9X0Q4"/>
<organism evidence="6 7">
    <name type="scientific">Micromonospora jinlongensis</name>
    <dbReference type="NCBI Taxonomy" id="1287877"/>
    <lineage>
        <taxon>Bacteria</taxon>
        <taxon>Bacillati</taxon>
        <taxon>Actinomycetota</taxon>
        <taxon>Actinomycetes</taxon>
        <taxon>Micromonosporales</taxon>
        <taxon>Micromonosporaceae</taxon>
        <taxon>Micromonospora</taxon>
    </lineage>
</organism>
<dbReference type="Pfam" id="PF03167">
    <property type="entry name" value="UDG"/>
    <property type="match status" value="1"/>
</dbReference>
<dbReference type="CDD" id="cd10028">
    <property type="entry name" value="UDG-F2_TDG_MUG"/>
    <property type="match status" value="1"/>
</dbReference>
<dbReference type="InterPro" id="IPR005122">
    <property type="entry name" value="Uracil-DNA_glycosylase-like"/>
</dbReference>
<name>A0A7Y9X0Q4_9ACTN</name>
<proteinExistence type="predicted"/>
<feature type="compositionally biased region" description="Basic and acidic residues" evidence="4">
    <location>
        <begin position="45"/>
        <end position="57"/>
    </location>
</feature>
<evidence type="ECO:0000256" key="2">
    <source>
        <dbReference type="ARBA" id="ARBA00022801"/>
    </source>
</evidence>
<dbReference type="InterPro" id="IPR036895">
    <property type="entry name" value="Uracil-DNA_glycosylase-like_sf"/>
</dbReference>
<dbReference type="EC" id="3.2.2.-" evidence="6"/>
<sequence>MTPPERAQPDYPAVDRLGLQETVRSTRPGHPDFQEPESINARHTGRPEPGHRADRHPTATPETAGPTQAELAAPETARPTQAELATPGTARPTQAELAAPGTARPTRAELAAAGTARAELAAARPTRAELAAARPTRAELAAAADRTIPDVLAPGLAVLFVGINPGLWSAATGWHFARPGNRFWPALHRGGFTPRLLHPSEQDELPALGLGITNMAARASARADELSSEELLDGAAILTDKVGRYQPRWVAVVGVTAYRIGFQRPKATFGPQPESLAGARLWVLPNPSGLNAHFTPVTLGLAFAELRVATGLPERR</sequence>
<dbReference type="SMART" id="SM00987">
    <property type="entry name" value="UreE_C"/>
    <property type="match status" value="1"/>
</dbReference>
<evidence type="ECO:0000256" key="4">
    <source>
        <dbReference type="SAM" id="MobiDB-lite"/>
    </source>
</evidence>
<feature type="region of interest" description="Disordered" evidence="4">
    <location>
        <begin position="1"/>
        <end position="107"/>
    </location>
</feature>
<dbReference type="NCBIfam" id="NF007570">
    <property type="entry name" value="PRK10201.1"/>
    <property type="match status" value="1"/>
</dbReference>
<feature type="domain" description="Uracil-DNA glycosylase-like" evidence="5">
    <location>
        <begin position="149"/>
        <end position="307"/>
    </location>
</feature>
<protein>
    <submittedName>
        <fullName evidence="6">TDG/mug DNA glycosylase family protein</fullName>
        <ecNumber evidence="6">3.2.2.-</ecNumber>
    </submittedName>
</protein>
<keyword evidence="2 6" id="KW-0378">Hydrolase</keyword>